<dbReference type="GO" id="GO:0016740">
    <property type="term" value="F:transferase activity"/>
    <property type="evidence" value="ECO:0007669"/>
    <property type="project" value="UniProtKB-KW"/>
</dbReference>
<dbReference type="RefSeq" id="WP_092790912.1">
    <property type="nucleotide sequence ID" value="NZ_FNXF01000003.1"/>
</dbReference>
<dbReference type="Gene3D" id="3.40.630.30">
    <property type="match status" value="1"/>
</dbReference>
<evidence type="ECO:0000259" key="1">
    <source>
        <dbReference type="Pfam" id="PF13480"/>
    </source>
</evidence>
<reference evidence="3" key="1">
    <citation type="submission" date="2016-10" db="EMBL/GenBank/DDBJ databases">
        <authorList>
            <person name="Varghese N."/>
            <person name="Submissions S."/>
        </authorList>
    </citation>
    <scope>NUCLEOTIDE SEQUENCE [LARGE SCALE GENOMIC DNA]</scope>
    <source>
        <strain evidence="3">DSM 17616</strain>
    </source>
</reference>
<gene>
    <name evidence="2" type="ORF">SAMN05660691_01004</name>
</gene>
<proteinExistence type="predicted"/>
<dbReference type="Proteomes" id="UP000199371">
    <property type="component" value="Unassembled WGS sequence"/>
</dbReference>
<name>A0A1H6KKJ9_9GAMM</name>
<dbReference type="SUPFAM" id="SSF55729">
    <property type="entry name" value="Acyl-CoA N-acyltransferases (Nat)"/>
    <property type="match status" value="1"/>
</dbReference>
<keyword evidence="2" id="KW-0808">Transferase</keyword>
<accession>A0A1H6KKJ9</accession>
<organism evidence="2 3">
    <name type="scientific">Rheinheimera pacifica</name>
    <dbReference type="NCBI Taxonomy" id="173990"/>
    <lineage>
        <taxon>Bacteria</taxon>
        <taxon>Pseudomonadati</taxon>
        <taxon>Pseudomonadota</taxon>
        <taxon>Gammaproteobacteria</taxon>
        <taxon>Chromatiales</taxon>
        <taxon>Chromatiaceae</taxon>
        <taxon>Rheinheimera</taxon>
    </lineage>
</organism>
<dbReference type="EMBL" id="FNXF01000003">
    <property type="protein sequence ID" value="SEH72051.1"/>
    <property type="molecule type" value="Genomic_DNA"/>
</dbReference>
<sequence>MTEPAVQQSPSALPPVFVCNYWFSAFAEHVNHNKHNFSLPLTAHAGLAFFSSTPNQPDNILDSMTNYYSPIYGIAGQPIATLPCAATLQQHAGIFSAYDYINILPLYSNQAQAWCQSFATLGFKGFMYQHSVNWYEPNITSLAQYWQRRPSQLKNTLKRKQELMNKDGNFNVKVYSEGSAEVLMQALIDYHQVYYHSWKRSEPTPAFIDSICQHNWQINALRIGVIYYNNEPIAAQIWFVYDKTAAIFKLAYNKDFTRFSPGTVLTAALLEHVICLDNVNTVDFLTGNDDYKKDWMSAKQPLYGIQLCNNRTWRGKLKALTNAIANFKHKPAPK</sequence>
<dbReference type="Pfam" id="PF13480">
    <property type="entry name" value="Acetyltransf_6"/>
    <property type="match status" value="1"/>
</dbReference>
<feature type="domain" description="BioF2-like acetyltransferase" evidence="1">
    <location>
        <begin position="153"/>
        <end position="293"/>
    </location>
</feature>
<dbReference type="InterPro" id="IPR038740">
    <property type="entry name" value="BioF2-like_GNAT_dom"/>
</dbReference>
<protein>
    <submittedName>
        <fullName evidence="2">Acetyltransferase (GNAT) domain-containing protein</fullName>
    </submittedName>
</protein>
<dbReference type="InterPro" id="IPR016181">
    <property type="entry name" value="Acyl_CoA_acyltransferase"/>
</dbReference>
<dbReference type="OrthoDB" id="4349922at2"/>
<evidence type="ECO:0000313" key="3">
    <source>
        <dbReference type="Proteomes" id="UP000199371"/>
    </source>
</evidence>
<keyword evidence="3" id="KW-1185">Reference proteome</keyword>
<dbReference type="AlphaFoldDB" id="A0A1H6KKJ9"/>
<evidence type="ECO:0000313" key="2">
    <source>
        <dbReference type="EMBL" id="SEH72051.1"/>
    </source>
</evidence>
<dbReference type="STRING" id="173990.SAMN05660691_01004"/>